<feature type="compositionally biased region" description="Polar residues" evidence="1">
    <location>
        <begin position="336"/>
        <end position="347"/>
    </location>
</feature>
<sequence>MKTIEFIELLQKHNPDEPISDVLQSPELYDVIKPVFENKTTGTNGRAVRASKTLDRVKLWLSAQLVRLVVEWATNPAKFFEPWSLDVQPEPNQSTSRINEPVPAINNLTAKSTLADLKSALDQKVARMRRIESRKHEDNIRFLFNALFFRDLFMLFTPQNSMVFLKASMVVPYATQILSQLSAIELLDDFVHWVKLGQLYHLVGTILGEGSWFVFADPFTKESLIENLPKTLSALTDSLQPFKEKVSIIANETRAKDAAGAIRQFQRPHKLFVSSITLETCPSSSVDATESSSASGSSSSCPSTSRREDIPELRGPKRKRQAKDGQSKPSKKNRKGTSPSPSHQTSQDTHHDESIQDILPSSESGHQHMSSESSILSLNQGFASFPDFNFNQDILQFDLDLNNFNFYQDIFPFDDTSQVLGPLSA</sequence>
<comment type="caution">
    <text evidence="2">The sequence shown here is derived from an EMBL/GenBank/DDBJ whole genome shotgun (WGS) entry which is preliminary data.</text>
</comment>
<evidence type="ECO:0000313" key="2">
    <source>
        <dbReference type="EMBL" id="KAF9728667.1"/>
    </source>
</evidence>
<accession>A0A9P6G4G1</accession>
<feature type="compositionally biased region" description="Low complexity" evidence="1">
    <location>
        <begin position="284"/>
        <end position="304"/>
    </location>
</feature>
<organism evidence="2 3">
    <name type="scientific">Paraphaeosphaeria minitans</name>
    <dbReference type="NCBI Taxonomy" id="565426"/>
    <lineage>
        <taxon>Eukaryota</taxon>
        <taxon>Fungi</taxon>
        <taxon>Dikarya</taxon>
        <taxon>Ascomycota</taxon>
        <taxon>Pezizomycotina</taxon>
        <taxon>Dothideomycetes</taxon>
        <taxon>Pleosporomycetidae</taxon>
        <taxon>Pleosporales</taxon>
        <taxon>Massarineae</taxon>
        <taxon>Didymosphaeriaceae</taxon>
        <taxon>Paraphaeosphaeria</taxon>
    </lineage>
</organism>
<dbReference type="EMBL" id="WJXW01000019">
    <property type="protein sequence ID" value="KAF9728667.1"/>
    <property type="molecule type" value="Genomic_DNA"/>
</dbReference>
<feature type="compositionally biased region" description="Basic and acidic residues" evidence="1">
    <location>
        <begin position="305"/>
        <end position="315"/>
    </location>
</feature>
<feature type="region of interest" description="Disordered" evidence="1">
    <location>
        <begin position="284"/>
        <end position="354"/>
    </location>
</feature>
<proteinExistence type="predicted"/>
<protein>
    <submittedName>
        <fullName evidence="2">Uncharacterized protein</fullName>
    </submittedName>
</protein>
<dbReference type="OrthoDB" id="10475488at2759"/>
<name>A0A9P6G4G1_9PLEO</name>
<gene>
    <name evidence="2" type="ORF">PMIN01_13495</name>
</gene>
<dbReference type="Proteomes" id="UP000756921">
    <property type="component" value="Unassembled WGS sequence"/>
</dbReference>
<dbReference type="AlphaFoldDB" id="A0A9P6G4G1"/>
<reference evidence="2" key="1">
    <citation type="journal article" date="2020" name="Mol. Plant Microbe Interact.">
        <title>Genome Sequence of the Biocontrol Agent Coniothyrium minitans strain Conio (IMI 134523).</title>
        <authorList>
            <person name="Patel D."/>
            <person name="Shittu T.A."/>
            <person name="Baroncelli R."/>
            <person name="Muthumeenakshi S."/>
            <person name="Osborne T.H."/>
            <person name="Janganan T.K."/>
            <person name="Sreenivasaprasad S."/>
        </authorList>
    </citation>
    <scope>NUCLEOTIDE SEQUENCE</scope>
    <source>
        <strain evidence="2">Conio</strain>
    </source>
</reference>
<evidence type="ECO:0000313" key="3">
    <source>
        <dbReference type="Proteomes" id="UP000756921"/>
    </source>
</evidence>
<keyword evidence="3" id="KW-1185">Reference proteome</keyword>
<evidence type="ECO:0000256" key="1">
    <source>
        <dbReference type="SAM" id="MobiDB-lite"/>
    </source>
</evidence>